<evidence type="ECO:0000256" key="1">
    <source>
        <dbReference type="SAM" id="SignalP"/>
    </source>
</evidence>
<sequence length="155" mass="16526">MNKLILAPFAAMCVLAACNEADEAHDGASSPAAGATAMQAPLVADDSPDFLPKDMSWMPADIWLPDDFEPRQSQKISPVADTYVLRGITQMSSAALAEAISTKMTAANYEPYEPWKPKPGRLMFRGNGHGTIVITVSEATTGRELVISVENASGQ</sequence>
<accession>A0A845B1V3</accession>
<gene>
    <name evidence="2" type="ORF">GRI65_14715</name>
</gene>
<evidence type="ECO:0000313" key="2">
    <source>
        <dbReference type="EMBL" id="MXP45703.1"/>
    </source>
</evidence>
<comment type="caution">
    <text evidence="2">The sequence shown here is derived from an EMBL/GenBank/DDBJ whole genome shotgun (WGS) entry which is preliminary data.</text>
</comment>
<dbReference type="PROSITE" id="PS51257">
    <property type="entry name" value="PROKAR_LIPOPROTEIN"/>
    <property type="match status" value="1"/>
</dbReference>
<feature type="signal peptide" evidence="1">
    <location>
        <begin position="1"/>
        <end position="16"/>
    </location>
</feature>
<dbReference type="EMBL" id="WTYL01000005">
    <property type="protein sequence ID" value="MXP45703.1"/>
    <property type="molecule type" value="Genomic_DNA"/>
</dbReference>
<keyword evidence="1" id="KW-0732">Signal</keyword>
<reference evidence="2 3" key="1">
    <citation type="submission" date="2019-12" db="EMBL/GenBank/DDBJ databases">
        <title>Genomic-based taxomic classification of the family Erythrobacteraceae.</title>
        <authorList>
            <person name="Xu L."/>
        </authorList>
    </citation>
    <scope>NUCLEOTIDE SEQUENCE [LARGE SCALE GENOMIC DNA]</scope>
    <source>
        <strain evidence="2 3">KCTC 42453</strain>
    </source>
</reference>
<dbReference type="RefSeq" id="WP_160757344.1">
    <property type="nucleotide sequence ID" value="NZ_WTYL01000005.1"/>
</dbReference>
<name>A0A845B1V3_9SPHN</name>
<dbReference type="AlphaFoldDB" id="A0A845B1V3"/>
<proteinExistence type="predicted"/>
<feature type="chain" id="PRO_5032724753" description="Lipoprotein" evidence="1">
    <location>
        <begin position="17"/>
        <end position="155"/>
    </location>
</feature>
<organism evidence="2 3">
    <name type="scientific">Allopontixanthobacter sediminis</name>
    <dbReference type="NCBI Taxonomy" id="1689985"/>
    <lineage>
        <taxon>Bacteria</taxon>
        <taxon>Pseudomonadati</taxon>
        <taxon>Pseudomonadota</taxon>
        <taxon>Alphaproteobacteria</taxon>
        <taxon>Sphingomonadales</taxon>
        <taxon>Erythrobacteraceae</taxon>
        <taxon>Allopontixanthobacter</taxon>
    </lineage>
</organism>
<dbReference type="OrthoDB" id="7605667at2"/>
<evidence type="ECO:0008006" key="4">
    <source>
        <dbReference type="Google" id="ProtNLM"/>
    </source>
</evidence>
<evidence type="ECO:0000313" key="3">
    <source>
        <dbReference type="Proteomes" id="UP000431922"/>
    </source>
</evidence>
<keyword evidence="3" id="KW-1185">Reference proteome</keyword>
<dbReference type="Proteomes" id="UP000431922">
    <property type="component" value="Unassembled WGS sequence"/>
</dbReference>
<protein>
    <recommendedName>
        <fullName evidence="4">Lipoprotein</fullName>
    </recommendedName>
</protein>